<keyword evidence="2" id="KW-0812">Transmembrane</keyword>
<dbReference type="PANTHER" id="PTHR31721:SF1">
    <property type="entry name" value="OS07G0656700 PROTEIN"/>
    <property type="match status" value="1"/>
</dbReference>
<sequence length="249" mass="26079">MALLLCGCVAPAVATRSGQALRPAAGLLPPRRRPARPRLVAVASASASSASSAASGEAAVASRARDNNGVAGGSGTNGAVSPTAKATAIETTVERVIFDFRFLALLAIAGSLAGSVLCFLNGCVFIKEAYQVYWSSCVKGIRGRWSSKSSKPSQRFHRCAFGIGPCPQGIIVVRDVCSQGTAKVDEDHIPGRAQDESRACHRDDSAGEDVREEQDGEDNHRAGPPQLLRLHLLVLGFSLHPAQSPQGRP</sequence>
<keyword evidence="2" id="KW-1133">Transmembrane helix</keyword>
<evidence type="ECO:0000256" key="1">
    <source>
        <dbReference type="SAM" id="MobiDB-lite"/>
    </source>
</evidence>
<reference evidence="3 4" key="2">
    <citation type="submission" date="2024-10" db="EMBL/GenBank/DDBJ databases">
        <authorList>
            <person name="Ryan C."/>
        </authorList>
    </citation>
    <scope>NUCLEOTIDE SEQUENCE [LARGE SCALE GENOMIC DNA]</scope>
</reference>
<evidence type="ECO:0000313" key="4">
    <source>
        <dbReference type="Proteomes" id="UP001497457"/>
    </source>
</evidence>
<dbReference type="AlphaFoldDB" id="A0ABC9G0R3"/>
<feature type="region of interest" description="Disordered" evidence="1">
    <location>
        <begin position="187"/>
        <end position="223"/>
    </location>
</feature>
<dbReference type="EMBL" id="OZ075118">
    <property type="protein sequence ID" value="CAL5085157.1"/>
    <property type="molecule type" value="Genomic_DNA"/>
</dbReference>
<organism evidence="3 4">
    <name type="scientific">Urochloa decumbens</name>
    <dbReference type="NCBI Taxonomy" id="240449"/>
    <lineage>
        <taxon>Eukaryota</taxon>
        <taxon>Viridiplantae</taxon>
        <taxon>Streptophyta</taxon>
        <taxon>Embryophyta</taxon>
        <taxon>Tracheophyta</taxon>
        <taxon>Spermatophyta</taxon>
        <taxon>Magnoliopsida</taxon>
        <taxon>Liliopsida</taxon>
        <taxon>Poales</taxon>
        <taxon>Poaceae</taxon>
        <taxon>PACMAD clade</taxon>
        <taxon>Panicoideae</taxon>
        <taxon>Panicodae</taxon>
        <taxon>Paniceae</taxon>
        <taxon>Melinidinae</taxon>
        <taxon>Urochloa</taxon>
    </lineage>
</organism>
<keyword evidence="4" id="KW-1185">Reference proteome</keyword>
<evidence type="ECO:0000313" key="3">
    <source>
        <dbReference type="EMBL" id="CAL5085157.1"/>
    </source>
</evidence>
<feature type="compositionally biased region" description="Basic and acidic residues" evidence="1">
    <location>
        <begin position="187"/>
        <end position="209"/>
    </location>
</feature>
<protein>
    <recommendedName>
        <fullName evidence="5">CASP-like protein</fullName>
    </recommendedName>
</protein>
<accession>A0ABC9G0R3</accession>
<dbReference type="PANTHER" id="PTHR31721">
    <property type="entry name" value="OS06G0710300 PROTEIN"/>
    <property type="match status" value="1"/>
</dbReference>
<name>A0ABC9G0R3_9POAL</name>
<keyword evidence="2" id="KW-0472">Membrane</keyword>
<feature type="transmembrane region" description="Helical" evidence="2">
    <location>
        <begin position="102"/>
        <end position="126"/>
    </location>
</feature>
<reference evidence="4" key="1">
    <citation type="submission" date="2024-06" db="EMBL/GenBank/DDBJ databases">
        <authorList>
            <person name="Ryan C."/>
        </authorList>
    </citation>
    <scope>NUCLEOTIDE SEQUENCE [LARGE SCALE GENOMIC DNA]</scope>
</reference>
<gene>
    <name evidence="3" type="ORF">URODEC1_LOCUS110943</name>
</gene>
<evidence type="ECO:0008006" key="5">
    <source>
        <dbReference type="Google" id="ProtNLM"/>
    </source>
</evidence>
<evidence type="ECO:0000256" key="2">
    <source>
        <dbReference type="SAM" id="Phobius"/>
    </source>
</evidence>
<proteinExistence type="predicted"/>
<dbReference type="Proteomes" id="UP001497457">
    <property type="component" value="Chromosome 8b"/>
</dbReference>